<evidence type="ECO:0000313" key="5">
    <source>
        <dbReference type="EMBL" id="OHV29605.1"/>
    </source>
</evidence>
<keyword evidence="2" id="KW-0238">DNA-binding</keyword>
<evidence type="ECO:0000259" key="4">
    <source>
        <dbReference type="PROSITE" id="PS01124"/>
    </source>
</evidence>
<dbReference type="RefSeq" id="WP_241830548.1">
    <property type="nucleotide sequence ID" value="NZ_MBLM01000161.1"/>
</dbReference>
<dbReference type="EMBL" id="MBLM01000161">
    <property type="protein sequence ID" value="OHV29605.1"/>
    <property type="molecule type" value="Genomic_DNA"/>
</dbReference>
<dbReference type="PANTHER" id="PTHR46796">
    <property type="entry name" value="HTH-TYPE TRANSCRIPTIONAL ACTIVATOR RHAS-RELATED"/>
    <property type="match status" value="1"/>
</dbReference>
<reference evidence="6" key="1">
    <citation type="submission" date="2016-07" db="EMBL/GenBank/DDBJ databases">
        <title>Sequence Frankia sp. strain CcI1.17.</title>
        <authorList>
            <person name="Ghodhbane-Gtari F."/>
            <person name="Swanson E."/>
            <person name="Gueddou A."/>
            <person name="Morris K."/>
            <person name="Hezbri K."/>
            <person name="Ktari A."/>
            <person name="Nouioui I."/>
            <person name="Abebe-Akele F."/>
            <person name="Simpson S."/>
            <person name="Thomas K."/>
            <person name="Gtari M."/>
            <person name="Tisa L.S."/>
            <person name="Hurst S."/>
        </authorList>
    </citation>
    <scope>NUCLEOTIDE SEQUENCE [LARGE SCALE GENOMIC DNA]</scope>
    <source>
        <strain evidence="6">Cc1.17</strain>
    </source>
</reference>
<evidence type="ECO:0000313" key="6">
    <source>
        <dbReference type="Proteomes" id="UP000179627"/>
    </source>
</evidence>
<evidence type="ECO:0000256" key="1">
    <source>
        <dbReference type="ARBA" id="ARBA00023015"/>
    </source>
</evidence>
<proteinExistence type="predicted"/>
<dbReference type="GO" id="GO:0043565">
    <property type="term" value="F:sequence-specific DNA binding"/>
    <property type="evidence" value="ECO:0007669"/>
    <property type="project" value="InterPro"/>
</dbReference>
<dbReference type="PANTHER" id="PTHR46796:SF15">
    <property type="entry name" value="BLL1074 PROTEIN"/>
    <property type="match status" value="1"/>
</dbReference>
<dbReference type="InterPro" id="IPR018060">
    <property type="entry name" value="HTH_AraC"/>
</dbReference>
<dbReference type="Pfam" id="PF12833">
    <property type="entry name" value="HTH_18"/>
    <property type="match status" value="1"/>
</dbReference>
<accession>A0A1S1Q8T0</accession>
<dbReference type="Gene3D" id="1.10.10.60">
    <property type="entry name" value="Homeodomain-like"/>
    <property type="match status" value="1"/>
</dbReference>
<keyword evidence="3" id="KW-0804">Transcription</keyword>
<name>A0A1S1Q8T0_9ACTN</name>
<evidence type="ECO:0000256" key="3">
    <source>
        <dbReference type="ARBA" id="ARBA00023163"/>
    </source>
</evidence>
<feature type="domain" description="HTH araC/xylS-type" evidence="4">
    <location>
        <begin position="134"/>
        <end position="235"/>
    </location>
</feature>
<evidence type="ECO:0000256" key="2">
    <source>
        <dbReference type="ARBA" id="ARBA00023125"/>
    </source>
</evidence>
<sequence length="237" mass="25966">MVVRGYAGYPESTAVHGNFVLPATAAVLVVLKMVDSSGRPPEFLSGPHVSRVRVDGACSPSYLELWLDPLGAYTLLGVSGAEVGGHLVDLSDVIGRRSRDLADRIRDEPTWQRRFGILDDFLLRNSETGPRPDPRVRRAWECLVETGGAMPIGHIAADVGWSHKHLITRFTQHLGLAPKTAARLVRFDRVRARVDVNPGASWGDVAADCGYADQAHLTRDFREFSGVTPTEYAAARR</sequence>
<dbReference type="AlphaFoldDB" id="A0A1S1Q8T0"/>
<organism evidence="5 6">
    <name type="scientific">Parafrankia colletiae</name>
    <dbReference type="NCBI Taxonomy" id="573497"/>
    <lineage>
        <taxon>Bacteria</taxon>
        <taxon>Bacillati</taxon>
        <taxon>Actinomycetota</taxon>
        <taxon>Actinomycetes</taxon>
        <taxon>Frankiales</taxon>
        <taxon>Frankiaceae</taxon>
        <taxon>Parafrankia</taxon>
    </lineage>
</organism>
<comment type="caution">
    <text evidence="5">The sequence shown here is derived from an EMBL/GenBank/DDBJ whole genome shotgun (WGS) entry which is preliminary data.</text>
</comment>
<protein>
    <recommendedName>
        <fullName evidence="4">HTH araC/xylS-type domain-containing protein</fullName>
    </recommendedName>
</protein>
<dbReference type="SMART" id="SM00342">
    <property type="entry name" value="HTH_ARAC"/>
    <property type="match status" value="1"/>
</dbReference>
<keyword evidence="1" id="KW-0805">Transcription regulation</keyword>
<dbReference type="Proteomes" id="UP000179627">
    <property type="component" value="Unassembled WGS sequence"/>
</dbReference>
<dbReference type="InterPro" id="IPR050204">
    <property type="entry name" value="AraC_XylS_family_regulators"/>
</dbReference>
<dbReference type="SUPFAM" id="SSF46689">
    <property type="entry name" value="Homeodomain-like"/>
    <property type="match status" value="1"/>
</dbReference>
<dbReference type="InterPro" id="IPR009057">
    <property type="entry name" value="Homeodomain-like_sf"/>
</dbReference>
<dbReference type="GO" id="GO:0003700">
    <property type="term" value="F:DNA-binding transcription factor activity"/>
    <property type="evidence" value="ECO:0007669"/>
    <property type="project" value="InterPro"/>
</dbReference>
<keyword evidence="6" id="KW-1185">Reference proteome</keyword>
<dbReference type="PROSITE" id="PS01124">
    <property type="entry name" value="HTH_ARAC_FAMILY_2"/>
    <property type="match status" value="1"/>
</dbReference>
<gene>
    <name evidence="5" type="ORF">CC117_29015</name>
</gene>